<accession>A0A382UGE7</accession>
<protein>
    <recommendedName>
        <fullName evidence="9">Cell division protein FtsB</fullName>
    </recommendedName>
</protein>
<reference evidence="8" key="1">
    <citation type="submission" date="2018-05" db="EMBL/GenBank/DDBJ databases">
        <authorList>
            <person name="Lanie J.A."/>
            <person name="Ng W.-L."/>
            <person name="Kazmierczak K.M."/>
            <person name="Andrzejewski T.M."/>
            <person name="Davidsen T.M."/>
            <person name="Wayne K.J."/>
            <person name="Tettelin H."/>
            <person name="Glass J.I."/>
            <person name="Rusch D."/>
            <person name="Podicherti R."/>
            <person name="Tsui H.-C.T."/>
            <person name="Winkler M.E."/>
        </authorList>
    </citation>
    <scope>NUCLEOTIDE SEQUENCE</scope>
</reference>
<keyword evidence="2" id="KW-0132">Cell division</keyword>
<dbReference type="PANTHER" id="PTHR37485">
    <property type="entry name" value="CELL DIVISION PROTEIN FTSB"/>
    <property type="match status" value="1"/>
</dbReference>
<organism evidence="8">
    <name type="scientific">marine metagenome</name>
    <dbReference type="NCBI Taxonomy" id="408172"/>
    <lineage>
        <taxon>unclassified sequences</taxon>
        <taxon>metagenomes</taxon>
        <taxon>ecological metagenomes</taxon>
    </lineage>
</organism>
<proteinExistence type="predicted"/>
<keyword evidence="7" id="KW-0175">Coiled coil</keyword>
<keyword evidence="4" id="KW-1133">Transmembrane helix</keyword>
<evidence type="ECO:0000256" key="7">
    <source>
        <dbReference type="SAM" id="Coils"/>
    </source>
</evidence>
<evidence type="ECO:0008006" key="9">
    <source>
        <dbReference type="Google" id="ProtNLM"/>
    </source>
</evidence>
<evidence type="ECO:0000256" key="1">
    <source>
        <dbReference type="ARBA" id="ARBA00022475"/>
    </source>
</evidence>
<evidence type="ECO:0000256" key="6">
    <source>
        <dbReference type="ARBA" id="ARBA00023306"/>
    </source>
</evidence>
<name>A0A382UGE7_9ZZZZ</name>
<keyword evidence="6" id="KW-0131">Cell cycle</keyword>
<evidence type="ECO:0000256" key="5">
    <source>
        <dbReference type="ARBA" id="ARBA00023136"/>
    </source>
</evidence>
<dbReference type="AlphaFoldDB" id="A0A382UGE7"/>
<feature type="non-terminal residue" evidence="8">
    <location>
        <position position="1"/>
    </location>
</feature>
<sequence>VVLFKILFGEFNYLLLGKLEEEVIFLEENNKKLDEKNRLLEDEKNKLLSGRRAIEGMARSELGLIKPGEIFYQFKKEEELTKELPENRD</sequence>
<feature type="coiled-coil region" evidence="7">
    <location>
        <begin position="16"/>
        <end position="50"/>
    </location>
</feature>
<dbReference type="InterPro" id="IPR007060">
    <property type="entry name" value="FtsL/DivIC"/>
</dbReference>
<evidence type="ECO:0000256" key="2">
    <source>
        <dbReference type="ARBA" id="ARBA00022618"/>
    </source>
</evidence>
<dbReference type="GO" id="GO:0030428">
    <property type="term" value="C:cell septum"/>
    <property type="evidence" value="ECO:0007669"/>
    <property type="project" value="TreeGrafter"/>
</dbReference>
<keyword evidence="1" id="KW-1003">Cell membrane</keyword>
<dbReference type="EMBL" id="UINC01143716">
    <property type="protein sequence ID" value="SVD32801.1"/>
    <property type="molecule type" value="Genomic_DNA"/>
</dbReference>
<evidence type="ECO:0000313" key="8">
    <source>
        <dbReference type="EMBL" id="SVD32801.1"/>
    </source>
</evidence>
<dbReference type="GO" id="GO:0043093">
    <property type="term" value="P:FtsZ-dependent cytokinesis"/>
    <property type="evidence" value="ECO:0007669"/>
    <property type="project" value="TreeGrafter"/>
</dbReference>
<evidence type="ECO:0000256" key="3">
    <source>
        <dbReference type="ARBA" id="ARBA00022692"/>
    </source>
</evidence>
<dbReference type="Pfam" id="PF04977">
    <property type="entry name" value="DivIC"/>
    <property type="match status" value="1"/>
</dbReference>
<keyword evidence="5" id="KW-0472">Membrane</keyword>
<gene>
    <name evidence="8" type="ORF">METZ01_LOCUS385655</name>
</gene>
<dbReference type="InterPro" id="IPR023081">
    <property type="entry name" value="Cell_div_FtsB"/>
</dbReference>
<dbReference type="PANTHER" id="PTHR37485:SF1">
    <property type="entry name" value="CELL DIVISION PROTEIN FTSB"/>
    <property type="match status" value="1"/>
</dbReference>
<evidence type="ECO:0000256" key="4">
    <source>
        <dbReference type="ARBA" id="ARBA00022989"/>
    </source>
</evidence>
<keyword evidence="3" id="KW-0812">Transmembrane</keyword>